<dbReference type="EMBL" id="JBBNGE010000057">
    <property type="protein sequence ID" value="MEQ2509170.1"/>
    <property type="molecule type" value="Genomic_DNA"/>
</dbReference>
<protein>
    <recommendedName>
        <fullName evidence="4">Entericidin</fullName>
    </recommendedName>
</protein>
<dbReference type="PROSITE" id="PS51257">
    <property type="entry name" value="PROKAR_LIPOPROTEIN"/>
    <property type="match status" value="1"/>
</dbReference>
<comment type="caution">
    <text evidence="2">The sequence shown here is derived from an EMBL/GenBank/DDBJ whole genome shotgun (WGS) entry which is preliminary data.</text>
</comment>
<dbReference type="Proteomes" id="UP001465717">
    <property type="component" value="Unassembled WGS sequence"/>
</dbReference>
<dbReference type="RefSeq" id="WP_194256376.1">
    <property type="nucleotide sequence ID" value="NZ_JBBNFG020000043.1"/>
</dbReference>
<feature type="signal peptide" evidence="1">
    <location>
        <begin position="1"/>
        <end position="17"/>
    </location>
</feature>
<keyword evidence="1" id="KW-0732">Signal</keyword>
<evidence type="ECO:0000313" key="2">
    <source>
        <dbReference type="EMBL" id="MEQ2509170.1"/>
    </source>
</evidence>
<sequence>MKKLVFMFVAIAAISFASCGNKTAQTTATADSDTAVVDSAADSVAVDTAAAATDSVK</sequence>
<keyword evidence="3" id="KW-1185">Reference proteome</keyword>
<evidence type="ECO:0008006" key="4">
    <source>
        <dbReference type="Google" id="ProtNLM"/>
    </source>
</evidence>
<evidence type="ECO:0000256" key="1">
    <source>
        <dbReference type="SAM" id="SignalP"/>
    </source>
</evidence>
<gene>
    <name evidence="2" type="ORF">AAAT87_12985</name>
</gene>
<feature type="chain" id="PRO_5046238934" description="Entericidin" evidence="1">
    <location>
        <begin position="18"/>
        <end position="57"/>
    </location>
</feature>
<reference evidence="2 3" key="1">
    <citation type="submission" date="2024-04" db="EMBL/GenBank/DDBJ databases">
        <title>Human intestinal bacterial collection.</title>
        <authorList>
            <person name="Pauvert C."/>
            <person name="Hitch T.C.A."/>
            <person name="Clavel T."/>
        </authorList>
    </citation>
    <scope>NUCLEOTIDE SEQUENCE [LARGE SCALE GENOMIC DNA]</scope>
    <source>
        <strain evidence="2 3">CLA-AA-H174</strain>
    </source>
</reference>
<organism evidence="2 3">
    <name type="scientific">Segatella sinensis</name>
    <dbReference type="NCBI Taxonomy" id="3085167"/>
    <lineage>
        <taxon>Bacteria</taxon>
        <taxon>Pseudomonadati</taxon>
        <taxon>Bacteroidota</taxon>
        <taxon>Bacteroidia</taxon>
        <taxon>Bacteroidales</taxon>
        <taxon>Prevotellaceae</taxon>
        <taxon>Segatella</taxon>
    </lineage>
</organism>
<accession>A0ABV1G183</accession>
<evidence type="ECO:0000313" key="3">
    <source>
        <dbReference type="Proteomes" id="UP001465717"/>
    </source>
</evidence>
<proteinExistence type="predicted"/>
<name>A0ABV1G183_9BACT</name>